<dbReference type="AlphaFoldDB" id="A0A1F5Z7Y4"/>
<dbReference type="EMBL" id="MFJC01000063">
    <property type="protein sequence ID" value="OGG08540.1"/>
    <property type="molecule type" value="Genomic_DNA"/>
</dbReference>
<evidence type="ECO:0000256" key="2">
    <source>
        <dbReference type="ARBA" id="ARBA00022723"/>
    </source>
</evidence>
<dbReference type="STRING" id="1798373.A2154_00980"/>
<accession>A0A1F5Z7Y4</accession>
<sequence length="61" mass="6763">MGDLVFADGYIGRSDFAYSNYRQLIKSIKKILKLPDDTNVYCGHGPATSVSQLKLLQADII</sequence>
<dbReference type="PANTHER" id="PTHR46233:SF3">
    <property type="entry name" value="HYDROXYACYLGLUTATHIONE HYDROLASE GLOC"/>
    <property type="match status" value="1"/>
</dbReference>
<dbReference type="Proteomes" id="UP000176854">
    <property type="component" value="Unassembled WGS sequence"/>
</dbReference>
<keyword evidence="4" id="KW-0862">Zinc</keyword>
<comment type="cofactor">
    <cofactor evidence="1">
        <name>Zn(2+)</name>
        <dbReference type="ChEBI" id="CHEBI:29105"/>
    </cofactor>
</comment>
<dbReference type="Gene3D" id="3.60.15.10">
    <property type="entry name" value="Ribonuclease Z/Hydroxyacylglutathione hydrolase-like"/>
    <property type="match status" value="1"/>
</dbReference>
<dbReference type="PANTHER" id="PTHR46233">
    <property type="entry name" value="HYDROXYACYLGLUTATHIONE HYDROLASE GLOC"/>
    <property type="match status" value="1"/>
</dbReference>
<name>A0A1F5Z7Y4_9BACT</name>
<evidence type="ECO:0000256" key="1">
    <source>
        <dbReference type="ARBA" id="ARBA00001947"/>
    </source>
</evidence>
<dbReference type="GO" id="GO:0046872">
    <property type="term" value="F:metal ion binding"/>
    <property type="evidence" value="ECO:0007669"/>
    <property type="project" value="UniProtKB-KW"/>
</dbReference>
<evidence type="ECO:0000313" key="6">
    <source>
        <dbReference type="Proteomes" id="UP000176854"/>
    </source>
</evidence>
<organism evidence="5 6">
    <name type="scientific">Candidatus Gottesmanbacteria bacterium RBG_16_43_7</name>
    <dbReference type="NCBI Taxonomy" id="1798373"/>
    <lineage>
        <taxon>Bacteria</taxon>
        <taxon>Candidatus Gottesmaniibacteriota</taxon>
    </lineage>
</organism>
<dbReference type="SUPFAM" id="SSF56281">
    <property type="entry name" value="Metallo-hydrolase/oxidoreductase"/>
    <property type="match status" value="1"/>
</dbReference>
<evidence type="ECO:0000256" key="3">
    <source>
        <dbReference type="ARBA" id="ARBA00022801"/>
    </source>
</evidence>
<protein>
    <recommendedName>
        <fullName evidence="7">Metallo-beta-lactamase domain-containing protein</fullName>
    </recommendedName>
</protein>
<evidence type="ECO:0000313" key="5">
    <source>
        <dbReference type="EMBL" id="OGG08540.1"/>
    </source>
</evidence>
<evidence type="ECO:0008006" key="7">
    <source>
        <dbReference type="Google" id="ProtNLM"/>
    </source>
</evidence>
<dbReference type="InterPro" id="IPR036866">
    <property type="entry name" value="RibonucZ/Hydroxyglut_hydro"/>
</dbReference>
<comment type="caution">
    <text evidence="5">The sequence shown here is derived from an EMBL/GenBank/DDBJ whole genome shotgun (WGS) entry which is preliminary data.</text>
</comment>
<keyword evidence="2" id="KW-0479">Metal-binding</keyword>
<proteinExistence type="predicted"/>
<gene>
    <name evidence="5" type="ORF">A2154_00980</name>
</gene>
<evidence type="ECO:0000256" key="4">
    <source>
        <dbReference type="ARBA" id="ARBA00022833"/>
    </source>
</evidence>
<keyword evidence="3" id="KW-0378">Hydrolase</keyword>
<reference evidence="5 6" key="1">
    <citation type="journal article" date="2016" name="Nat. Commun.">
        <title>Thousands of microbial genomes shed light on interconnected biogeochemical processes in an aquifer system.</title>
        <authorList>
            <person name="Anantharaman K."/>
            <person name="Brown C.T."/>
            <person name="Hug L.A."/>
            <person name="Sharon I."/>
            <person name="Castelle C.J."/>
            <person name="Probst A.J."/>
            <person name="Thomas B.C."/>
            <person name="Singh A."/>
            <person name="Wilkins M.J."/>
            <person name="Karaoz U."/>
            <person name="Brodie E.L."/>
            <person name="Williams K.H."/>
            <person name="Hubbard S.S."/>
            <person name="Banfield J.F."/>
        </authorList>
    </citation>
    <scope>NUCLEOTIDE SEQUENCE [LARGE SCALE GENOMIC DNA]</scope>
</reference>
<dbReference type="GO" id="GO:0016787">
    <property type="term" value="F:hydrolase activity"/>
    <property type="evidence" value="ECO:0007669"/>
    <property type="project" value="UniProtKB-KW"/>
</dbReference>
<dbReference type="InterPro" id="IPR051453">
    <property type="entry name" value="MBL_Glyoxalase_II"/>
</dbReference>